<comment type="catalytic activity">
    <reaction evidence="1">
        <text>a monocarboxylic acid amide + H2O = a monocarboxylate + NH4(+)</text>
        <dbReference type="Rhea" id="RHEA:12020"/>
        <dbReference type="ChEBI" id="CHEBI:15377"/>
        <dbReference type="ChEBI" id="CHEBI:28938"/>
        <dbReference type="ChEBI" id="CHEBI:35757"/>
        <dbReference type="ChEBI" id="CHEBI:83628"/>
        <dbReference type="EC" id="3.5.1.4"/>
    </reaction>
</comment>
<dbReference type="AlphaFoldDB" id="A0A9P9DVJ5"/>
<evidence type="ECO:0000313" key="9">
    <source>
        <dbReference type="Proteomes" id="UP000738349"/>
    </source>
</evidence>
<evidence type="ECO:0000256" key="4">
    <source>
        <dbReference type="ARBA" id="ARBA00022801"/>
    </source>
</evidence>
<comment type="caution">
    <text evidence="8">The sequence shown here is derived from an EMBL/GenBank/DDBJ whole genome shotgun (WGS) entry which is preliminary data.</text>
</comment>
<feature type="active site" description="Charge relay system" evidence="5">
    <location>
        <position position="227"/>
    </location>
</feature>
<dbReference type="GO" id="GO:0004040">
    <property type="term" value="F:amidase activity"/>
    <property type="evidence" value="ECO:0007669"/>
    <property type="project" value="UniProtKB-EC"/>
</dbReference>
<reference evidence="8" key="1">
    <citation type="journal article" date="2021" name="Nat. Commun.">
        <title>Genetic determinants of endophytism in the Arabidopsis root mycobiome.</title>
        <authorList>
            <person name="Mesny F."/>
            <person name="Miyauchi S."/>
            <person name="Thiergart T."/>
            <person name="Pickel B."/>
            <person name="Atanasova L."/>
            <person name="Karlsson M."/>
            <person name="Huettel B."/>
            <person name="Barry K.W."/>
            <person name="Haridas S."/>
            <person name="Chen C."/>
            <person name="Bauer D."/>
            <person name="Andreopoulos W."/>
            <person name="Pangilinan J."/>
            <person name="LaButti K."/>
            <person name="Riley R."/>
            <person name="Lipzen A."/>
            <person name="Clum A."/>
            <person name="Drula E."/>
            <person name="Henrissat B."/>
            <person name="Kohler A."/>
            <person name="Grigoriev I.V."/>
            <person name="Martin F.M."/>
            <person name="Hacquard S."/>
        </authorList>
    </citation>
    <scope>NUCLEOTIDE SEQUENCE</scope>
    <source>
        <strain evidence="8">MPI-CAGE-AT-0147</strain>
    </source>
</reference>
<sequence length="576" mass="63250">MTSTILEETKETKELNLPEWTRVADRKRTERSKAIAAAAKLSIGKSYPSLPLPSVSDVREWPKVSGDLTPRQIQITESIPSCLLQKVSAGVWSAEEVLLAFVARAVLAHYLTNPITDMFVTESLQRARELDSHLQRVGKPIGPLHGLLISLKDVMNIRGHATTIGYIALADSIKEESDELINQLSTAGAVFYCKTNVPQSLMSGECANFLHGRTSTPDNRNLSAGGSSGGEGSLVALGGSPLGIGTDIAGSIRTPANFNGIYGLCPSYGRLPLHSAKYTVPSYLINGVAGPLCRSIDGLEVYTKAVLSLRPWEWDSFCIPMPWSQDLYNSVKSRSISKDLCFGLVAHDGVVLPHPPIQRGMREVRTSLQNFGFDVVDVDLFDGTEKMWETAQEIFSSAGSKPLMDMVSRLPEPLIKDMGLSSPNSASTAPELLGQCERIFNLRQKFLDKWRQTRHLTRSGEPVDVFILPSGGHVAPPHSSMEYFLYEAISNILDWSCTTIPVGRVDPNLDPATAPTREANMMSSWDHRNWESYSLKSYENGAICLQVLGQRLTEEKVLACLRAIDLALGRREDHVA</sequence>
<name>A0A9P9DVJ5_9HYPO</name>
<evidence type="ECO:0000313" key="8">
    <source>
        <dbReference type="EMBL" id="KAH7125802.1"/>
    </source>
</evidence>
<dbReference type="Proteomes" id="UP000738349">
    <property type="component" value="Unassembled WGS sequence"/>
</dbReference>
<evidence type="ECO:0000256" key="2">
    <source>
        <dbReference type="ARBA" id="ARBA00009199"/>
    </source>
</evidence>
<evidence type="ECO:0000256" key="5">
    <source>
        <dbReference type="PIRSR" id="PIRSR001221-1"/>
    </source>
</evidence>
<keyword evidence="9" id="KW-1185">Reference proteome</keyword>
<keyword evidence="4 8" id="KW-0378">Hydrolase</keyword>
<feature type="active site" description="Acyl-ester intermediate" evidence="5">
    <location>
        <position position="251"/>
    </location>
</feature>
<dbReference type="Gene3D" id="3.90.1300.10">
    <property type="entry name" value="Amidase signature (AS) domain"/>
    <property type="match status" value="1"/>
</dbReference>
<dbReference type="PIRSF" id="PIRSF001221">
    <property type="entry name" value="Amidase_fungi"/>
    <property type="match status" value="1"/>
</dbReference>
<dbReference type="InterPro" id="IPR023631">
    <property type="entry name" value="Amidase_dom"/>
</dbReference>
<organism evidence="8 9">
    <name type="scientific">Dactylonectria macrodidyma</name>
    <dbReference type="NCBI Taxonomy" id="307937"/>
    <lineage>
        <taxon>Eukaryota</taxon>
        <taxon>Fungi</taxon>
        <taxon>Dikarya</taxon>
        <taxon>Ascomycota</taxon>
        <taxon>Pezizomycotina</taxon>
        <taxon>Sordariomycetes</taxon>
        <taxon>Hypocreomycetidae</taxon>
        <taxon>Hypocreales</taxon>
        <taxon>Nectriaceae</taxon>
        <taxon>Dactylonectria</taxon>
    </lineage>
</organism>
<feature type="binding site" evidence="6">
    <location>
        <position position="227"/>
    </location>
    <ligand>
        <name>substrate</name>
    </ligand>
</feature>
<dbReference type="PANTHER" id="PTHR46072">
    <property type="entry name" value="AMIDASE-RELATED-RELATED"/>
    <property type="match status" value="1"/>
</dbReference>
<dbReference type="InterPro" id="IPR020556">
    <property type="entry name" value="Amidase_CS"/>
</dbReference>
<feature type="binding site" evidence="6">
    <location>
        <position position="201"/>
    </location>
    <ligand>
        <name>substrate</name>
    </ligand>
</feature>
<dbReference type="InterPro" id="IPR036928">
    <property type="entry name" value="AS_sf"/>
</dbReference>
<dbReference type="EMBL" id="JAGMUV010000020">
    <property type="protein sequence ID" value="KAH7125802.1"/>
    <property type="molecule type" value="Genomic_DNA"/>
</dbReference>
<evidence type="ECO:0000256" key="1">
    <source>
        <dbReference type="ARBA" id="ARBA00001311"/>
    </source>
</evidence>
<proteinExistence type="inferred from homology"/>
<comment type="similarity">
    <text evidence="2">Belongs to the amidase family.</text>
</comment>
<evidence type="ECO:0000256" key="6">
    <source>
        <dbReference type="PIRSR" id="PIRSR001221-2"/>
    </source>
</evidence>
<dbReference type="OrthoDB" id="6428749at2759"/>
<evidence type="ECO:0000259" key="7">
    <source>
        <dbReference type="Pfam" id="PF01425"/>
    </source>
</evidence>
<protein>
    <recommendedName>
        <fullName evidence="3">amidase</fullName>
        <ecNumber evidence="3">3.5.1.4</ecNumber>
    </recommendedName>
</protein>
<feature type="binding site" evidence="6">
    <location>
        <begin position="248"/>
        <end position="251"/>
    </location>
    <ligand>
        <name>substrate</name>
    </ligand>
</feature>
<feature type="domain" description="Amidase" evidence="7">
    <location>
        <begin position="96"/>
        <end position="558"/>
    </location>
</feature>
<dbReference type="Pfam" id="PF01425">
    <property type="entry name" value="Amidase"/>
    <property type="match status" value="1"/>
</dbReference>
<gene>
    <name evidence="8" type="ORF">EDB81DRAFT_889537</name>
</gene>
<evidence type="ECO:0000256" key="3">
    <source>
        <dbReference type="ARBA" id="ARBA00012922"/>
    </source>
</evidence>
<dbReference type="SUPFAM" id="SSF75304">
    <property type="entry name" value="Amidase signature (AS) enzymes"/>
    <property type="match status" value="1"/>
</dbReference>
<dbReference type="EC" id="3.5.1.4" evidence="3"/>
<feature type="active site" description="Charge relay system" evidence="5">
    <location>
        <position position="152"/>
    </location>
</feature>
<dbReference type="PROSITE" id="PS00571">
    <property type="entry name" value="AMIDASES"/>
    <property type="match status" value="1"/>
</dbReference>
<accession>A0A9P9DVJ5</accession>